<evidence type="ECO:0000313" key="2">
    <source>
        <dbReference type="EMBL" id="RIA88568.1"/>
    </source>
</evidence>
<evidence type="ECO:0008006" key="4">
    <source>
        <dbReference type="Google" id="ProtNLM"/>
    </source>
</evidence>
<gene>
    <name evidence="2" type="ORF">C1645_826146</name>
</gene>
<feature type="compositionally biased region" description="Basic and acidic residues" evidence="1">
    <location>
        <begin position="123"/>
        <end position="137"/>
    </location>
</feature>
<dbReference type="AlphaFoldDB" id="A0A397SRE8"/>
<feature type="region of interest" description="Disordered" evidence="1">
    <location>
        <begin position="118"/>
        <end position="137"/>
    </location>
</feature>
<reference evidence="2 3" key="1">
    <citation type="submission" date="2018-06" db="EMBL/GenBank/DDBJ databases">
        <title>Comparative genomics reveals the genomic features of Rhizophagus irregularis, R. cerebriforme, R. diaphanum and Gigaspora rosea, and their symbiotic lifestyle signature.</title>
        <authorList>
            <person name="Morin E."/>
            <person name="San Clemente H."/>
            <person name="Chen E.C.H."/>
            <person name="De La Providencia I."/>
            <person name="Hainaut M."/>
            <person name="Kuo A."/>
            <person name="Kohler A."/>
            <person name="Murat C."/>
            <person name="Tang N."/>
            <person name="Roy S."/>
            <person name="Loubradou J."/>
            <person name="Henrissat B."/>
            <person name="Grigoriev I.V."/>
            <person name="Corradi N."/>
            <person name="Roux C."/>
            <person name="Martin F.M."/>
        </authorList>
    </citation>
    <scope>NUCLEOTIDE SEQUENCE [LARGE SCALE GENOMIC DNA]</scope>
    <source>
        <strain evidence="2 3">DAOM 227022</strain>
    </source>
</reference>
<organism evidence="2 3">
    <name type="scientific">Glomus cerebriforme</name>
    <dbReference type="NCBI Taxonomy" id="658196"/>
    <lineage>
        <taxon>Eukaryota</taxon>
        <taxon>Fungi</taxon>
        <taxon>Fungi incertae sedis</taxon>
        <taxon>Mucoromycota</taxon>
        <taxon>Glomeromycotina</taxon>
        <taxon>Glomeromycetes</taxon>
        <taxon>Glomerales</taxon>
        <taxon>Glomeraceae</taxon>
        <taxon>Glomus</taxon>
    </lineage>
</organism>
<dbReference type="Gene3D" id="1.10.510.10">
    <property type="entry name" value="Transferase(Phosphotransferase) domain 1"/>
    <property type="match status" value="1"/>
</dbReference>
<dbReference type="OrthoDB" id="2427276at2759"/>
<protein>
    <recommendedName>
        <fullName evidence="4">Serine-threonine/tyrosine-protein kinase catalytic domain-containing protein</fullName>
    </recommendedName>
</protein>
<accession>A0A397SRE8</accession>
<proteinExistence type="predicted"/>
<dbReference type="EMBL" id="QKYT01000257">
    <property type="protein sequence ID" value="RIA88568.1"/>
    <property type="molecule type" value="Genomic_DNA"/>
</dbReference>
<dbReference type="Proteomes" id="UP000265703">
    <property type="component" value="Unassembled WGS sequence"/>
</dbReference>
<name>A0A397SRE8_9GLOM</name>
<evidence type="ECO:0000256" key="1">
    <source>
        <dbReference type="SAM" id="MobiDB-lite"/>
    </source>
</evidence>
<comment type="caution">
    <text evidence="2">The sequence shown here is derived from an EMBL/GenBank/DDBJ whole genome shotgun (WGS) entry which is preliminary data.</text>
</comment>
<keyword evidence="3" id="KW-1185">Reference proteome</keyword>
<evidence type="ECO:0000313" key="3">
    <source>
        <dbReference type="Proteomes" id="UP000265703"/>
    </source>
</evidence>
<sequence length="137" mass="16031">MDIIIGIRPKIAPESPLEYKNLMKQCWDAVPLKRPDIQTHEKIREINIFNIRSCASKIYQLENLRNATEEEQEAFLNKPYDLLFLIIVIDGFNNSINQNCISTSKSNYISKDEEEIYNNPNFHPEEQDKLEIPDDGF</sequence>